<organism evidence="1 2">
    <name type="scientific">Ensete ventricosum</name>
    <name type="common">Abyssinian banana</name>
    <name type="synonym">Musa ensete</name>
    <dbReference type="NCBI Taxonomy" id="4639"/>
    <lineage>
        <taxon>Eukaryota</taxon>
        <taxon>Viridiplantae</taxon>
        <taxon>Streptophyta</taxon>
        <taxon>Embryophyta</taxon>
        <taxon>Tracheophyta</taxon>
        <taxon>Spermatophyta</taxon>
        <taxon>Magnoliopsida</taxon>
        <taxon>Liliopsida</taxon>
        <taxon>Zingiberales</taxon>
        <taxon>Musaceae</taxon>
        <taxon>Ensete</taxon>
    </lineage>
</organism>
<gene>
    <name evidence="1" type="ORF">OPV22_019631</name>
</gene>
<sequence>MIGHRVQETNQTRINMSELKTSHLHREKLVLIARNEMDICFFSRSSFATLNSVEESLPFPFVLCRFFGVATSTACFVHVAKGATAAKETLKSVFHQDWQTIACRPMWLTKMDQRRLPRLCCSIMVVSGSLRKRVDNHQSYVETVKLLTQHHDALLEACVEIEGEPATSSANLQQLPQLETDSISVHQGLHWKRQHKYLRQIAVPFGVIHQFMQKLWSDALLLCQSRDSVQDLDTVLGDQ</sequence>
<dbReference type="Proteomes" id="UP001222027">
    <property type="component" value="Unassembled WGS sequence"/>
</dbReference>
<dbReference type="AlphaFoldDB" id="A0AAV8QHE7"/>
<evidence type="ECO:0000313" key="1">
    <source>
        <dbReference type="EMBL" id="KAJ8475904.1"/>
    </source>
</evidence>
<name>A0AAV8QHE7_ENSVE</name>
<reference evidence="1 2" key="1">
    <citation type="submission" date="2022-12" db="EMBL/GenBank/DDBJ databases">
        <title>Chromosome-scale assembly of the Ensete ventricosum genome.</title>
        <authorList>
            <person name="Dussert Y."/>
            <person name="Stocks J."/>
            <person name="Wendawek A."/>
            <person name="Woldeyes F."/>
            <person name="Nichols R.A."/>
            <person name="Borrell J.S."/>
        </authorList>
    </citation>
    <scope>NUCLEOTIDE SEQUENCE [LARGE SCALE GENOMIC DNA]</scope>
    <source>
        <strain evidence="2">cv. Maze</strain>
        <tissue evidence="1">Seeds</tissue>
    </source>
</reference>
<proteinExistence type="predicted"/>
<comment type="caution">
    <text evidence="1">The sequence shown here is derived from an EMBL/GenBank/DDBJ whole genome shotgun (WGS) entry which is preliminary data.</text>
</comment>
<keyword evidence="2" id="KW-1185">Reference proteome</keyword>
<evidence type="ECO:0000313" key="2">
    <source>
        <dbReference type="Proteomes" id="UP001222027"/>
    </source>
</evidence>
<dbReference type="EMBL" id="JAQQAF010000006">
    <property type="protein sequence ID" value="KAJ8475904.1"/>
    <property type="molecule type" value="Genomic_DNA"/>
</dbReference>
<protein>
    <submittedName>
        <fullName evidence="1">Uncharacterized protein</fullName>
    </submittedName>
</protein>
<accession>A0AAV8QHE7</accession>